<dbReference type="RefSeq" id="WP_344824013.1">
    <property type="nucleotide sequence ID" value="NZ_BAABEZ010000018.1"/>
</dbReference>
<keyword evidence="2" id="KW-1185">Reference proteome</keyword>
<organism evidence="1 2">
    <name type="scientific">Rurimicrobium arvi</name>
    <dbReference type="NCBI Taxonomy" id="2049916"/>
    <lineage>
        <taxon>Bacteria</taxon>
        <taxon>Pseudomonadati</taxon>
        <taxon>Bacteroidota</taxon>
        <taxon>Chitinophagia</taxon>
        <taxon>Chitinophagales</taxon>
        <taxon>Chitinophagaceae</taxon>
        <taxon>Rurimicrobium</taxon>
    </lineage>
</organism>
<proteinExistence type="predicted"/>
<dbReference type="Proteomes" id="UP001501410">
    <property type="component" value="Unassembled WGS sequence"/>
</dbReference>
<evidence type="ECO:0008006" key="3">
    <source>
        <dbReference type="Google" id="ProtNLM"/>
    </source>
</evidence>
<evidence type="ECO:0000313" key="1">
    <source>
        <dbReference type="EMBL" id="GAA4452787.1"/>
    </source>
</evidence>
<evidence type="ECO:0000313" key="2">
    <source>
        <dbReference type="Proteomes" id="UP001501410"/>
    </source>
</evidence>
<reference evidence="2" key="1">
    <citation type="journal article" date="2019" name="Int. J. Syst. Evol. Microbiol.">
        <title>The Global Catalogue of Microorganisms (GCM) 10K type strain sequencing project: providing services to taxonomists for standard genome sequencing and annotation.</title>
        <authorList>
            <consortium name="The Broad Institute Genomics Platform"/>
            <consortium name="The Broad Institute Genome Sequencing Center for Infectious Disease"/>
            <person name="Wu L."/>
            <person name="Ma J."/>
        </authorList>
    </citation>
    <scope>NUCLEOTIDE SEQUENCE [LARGE SCALE GENOMIC DNA]</scope>
    <source>
        <strain evidence="2">JCM 31921</strain>
    </source>
</reference>
<dbReference type="EMBL" id="BAABEZ010000018">
    <property type="protein sequence ID" value="GAA4452787.1"/>
    <property type="molecule type" value="Genomic_DNA"/>
</dbReference>
<protein>
    <recommendedName>
        <fullName evidence="3">T9SS type A sorting domain-containing protein</fullName>
    </recommendedName>
</protein>
<gene>
    <name evidence="1" type="ORF">GCM10023092_12220</name>
</gene>
<name>A0ABP8MLR7_9BACT</name>
<sequence>MNKVLSLLLLTVCGTLYGRAQFAPQAGISGTTAIHRSSAGIKQWAASCTVTRGLTDIADAGSGPASVGTDADATGMADGSVVSLGDSGVAVLTFNGYIFDGDGPDFAVFENGFANPANGEEAFLELAFVEVSSDGEHFFRFPATSNTGISTQVAGAGDYMNARLVNNLAGKYIAQYGTPFDLAELKGTSGLDVSHVTHIRIVDVIGSVNAHHSQDAHGNVINDPYPTRFPSGGFDLDAVAAINTAGLGLKEFEASGFRMYPVPVTDVLSLDIPGEEHVHVSVRDIQGRDLQQYDASGSLRIPMAAYNAGTYFLYIDRKSAPVCVGVFSKV</sequence>
<accession>A0ABP8MLR7</accession>
<comment type="caution">
    <text evidence="1">The sequence shown here is derived from an EMBL/GenBank/DDBJ whole genome shotgun (WGS) entry which is preliminary data.</text>
</comment>